<dbReference type="OrthoDB" id="1845088at2759"/>
<dbReference type="EMBL" id="CAMAPE010000030">
    <property type="protein sequence ID" value="CAH9093297.1"/>
    <property type="molecule type" value="Genomic_DNA"/>
</dbReference>
<feature type="compositionally biased region" description="Gly residues" evidence="1">
    <location>
        <begin position="34"/>
        <end position="49"/>
    </location>
</feature>
<name>A0A9P1EB59_CUSEU</name>
<evidence type="ECO:0000313" key="2">
    <source>
        <dbReference type="EMBL" id="CAH9093297.1"/>
    </source>
</evidence>
<evidence type="ECO:0000313" key="3">
    <source>
        <dbReference type="Proteomes" id="UP001152484"/>
    </source>
</evidence>
<feature type="compositionally biased region" description="Basic residues" evidence="1">
    <location>
        <begin position="50"/>
        <end position="59"/>
    </location>
</feature>
<protein>
    <submittedName>
        <fullName evidence="2">Uncharacterized protein</fullName>
    </submittedName>
</protein>
<dbReference type="AlphaFoldDB" id="A0A9P1EB59"/>
<dbReference type="Proteomes" id="UP001152484">
    <property type="component" value="Unassembled WGS sequence"/>
</dbReference>
<keyword evidence="3" id="KW-1185">Reference proteome</keyword>
<feature type="region of interest" description="Disordered" evidence="1">
    <location>
        <begin position="1"/>
        <end position="69"/>
    </location>
</feature>
<accession>A0A9P1EB59</accession>
<feature type="non-terminal residue" evidence="2">
    <location>
        <position position="1"/>
    </location>
</feature>
<feature type="compositionally biased region" description="Low complexity" evidence="1">
    <location>
        <begin position="9"/>
        <end position="31"/>
    </location>
</feature>
<sequence>MRGMGDSVTQHQAFAAPAPAASTQQSHPQQQYSGRGGAPPIGGRGGRGQRGQRGHRGRGRVYGYPGTPGHQLYPRGYELHYMGPHASFPSGASSAVDHTYASPPPLVICQLCFTPGHSAITCSKLHSASTPALAALP</sequence>
<gene>
    <name evidence="2" type="ORF">CEURO_LOCUS12292</name>
</gene>
<proteinExistence type="predicted"/>
<comment type="caution">
    <text evidence="2">The sequence shown here is derived from an EMBL/GenBank/DDBJ whole genome shotgun (WGS) entry which is preliminary data.</text>
</comment>
<evidence type="ECO:0000256" key="1">
    <source>
        <dbReference type="SAM" id="MobiDB-lite"/>
    </source>
</evidence>
<organism evidence="2 3">
    <name type="scientific">Cuscuta europaea</name>
    <name type="common">European dodder</name>
    <dbReference type="NCBI Taxonomy" id="41803"/>
    <lineage>
        <taxon>Eukaryota</taxon>
        <taxon>Viridiplantae</taxon>
        <taxon>Streptophyta</taxon>
        <taxon>Embryophyta</taxon>
        <taxon>Tracheophyta</taxon>
        <taxon>Spermatophyta</taxon>
        <taxon>Magnoliopsida</taxon>
        <taxon>eudicotyledons</taxon>
        <taxon>Gunneridae</taxon>
        <taxon>Pentapetalae</taxon>
        <taxon>asterids</taxon>
        <taxon>lamiids</taxon>
        <taxon>Solanales</taxon>
        <taxon>Convolvulaceae</taxon>
        <taxon>Cuscuteae</taxon>
        <taxon>Cuscuta</taxon>
        <taxon>Cuscuta subgen. Cuscuta</taxon>
    </lineage>
</organism>
<reference evidence="2" key="1">
    <citation type="submission" date="2022-07" db="EMBL/GenBank/DDBJ databases">
        <authorList>
            <person name="Macas J."/>
            <person name="Novak P."/>
            <person name="Neumann P."/>
        </authorList>
    </citation>
    <scope>NUCLEOTIDE SEQUENCE</scope>
</reference>